<evidence type="ECO:0000259" key="3">
    <source>
        <dbReference type="Pfam" id="PF25222"/>
    </source>
</evidence>
<evidence type="ECO:0000259" key="4">
    <source>
        <dbReference type="Pfam" id="PF25225"/>
    </source>
</evidence>
<dbReference type="AlphaFoldDB" id="A0AAD0WQ54"/>
<dbReference type="InterPro" id="IPR057165">
    <property type="entry name" value="DUF7843"/>
</dbReference>
<name>A0AAD0WQ54_9BACT</name>
<dbReference type="Proteomes" id="UP000263040">
    <property type="component" value="Chromosome"/>
</dbReference>
<feature type="domain" description="DUF7840" evidence="3">
    <location>
        <begin position="390"/>
        <end position="599"/>
    </location>
</feature>
<proteinExistence type="predicted"/>
<evidence type="ECO:0000313" key="6">
    <source>
        <dbReference type="Proteomes" id="UP000263040"/>
    </source>
</evidence>
<organism evidence="5 6">
    <name type="scientific">Arcobacter suis CECT 7833</name>
    <dbReference type="NCBI Taxonomy" id="663365"/>
    <lineage>
        <taxon>Bacteria</taxon>
        <taxon>Pseudomonadati</taxon>
        <taxon>Campylobacterota</taxon>
        <taxon>Epsilonproteobacteria</taxon>
        <taxon>Campylobacterales</taxon>
        <taxon>Arcobacteraceae</taxon>
        <taxon>Arcobacter</taxon>
    </lineage>
</organism>
<evidence type="ECO:0000313" key="5">
    <source>
        <dbReference type="EMBL" id="AXX88977.1"/>
    </source>
</evidence>
<dbReference type="Pfam" id="PF13387">
    <property type="entry name" value="Lnb_N"/>
    <property type="match status" value="1"/>
</dbReference>
<accession>A0AAD0WQ54</accession>
<evidence type="ECO:0000256" key="1">
    <source>
        <dbReference type="SAM" id="SignalP"/>
    </source>
</evidence>
<dbReference type="EMBL" id="CP032100">
    <property type="protein sequence ID" value="AXX88977.1"/>
    <property type="molecule type" value="Genomic_DNA"/>
</dbReference>
<keyword evidence="6" id="KW-1185">Reference proteome</keyword>
<dbReference type="Pfam" id="PF25222">
    <property type="entry name" value="DUF7840"/>
    <property type="match status" value="1"/>
</dbReference>
<protein>
    <submittedName>
        <fullName evidence="5">DUF4105 domain-containing protein</fullName>
    </submittedName>
</protein>
<feature type="domain" description="Lnb N-terminal periplasmic" evidence="2">
    <location>
        <begin position="123"/>
        <end position="288"/>
    </location>
</feature>
<evidence type="ECO:0000259" key="2">
    <source>
        <dbReference type="Pfam" id="PF13387"/>
    </source>
</evidence>
<feature type="domain" description="DUF7843" evidence="4">
    <location>
        <begin position="39"/>
        <end position="105"/>
    </location>
</feature>
<reference evidence="5 6" key="1">
    <citation type="submission" date="2018-08" db="EMBL/GenBank/DDBJ databases">
        <title>Complete genome of the Arcobacter suis type strain LMG 26152.</title>
        <authorList>
            <person name="Miller W.G."/>
            <person name="Yee E."/>
            <person name="Bono J.L."/>
        </authorList>
    </citation>
    <scope>NUCLEOTIDE SEQUENCE [LARGE SCALE GENOMIC DNA]</scope>
    <source>
        <strain evidence="5 6">CECT 7833</strain>
    </source>
</reference>
<keyword evidence="1" id="KW-0732">Signal</keyword>
<dbReference type="RefSeq" id="WP_118885538.1">
    <property type="nucleotide sequence ID" value="NZ_CP032100.1"/>
</dbReference>
<feature type="chain" id="PRO_5042082568" evidence="1">
    <location>
        <begin position="28"/>
        <end position="600"/>
    </location>
</feature>
<dbReference type="KEGG" id="asui:ASUIS_0470"/>
<sequence>MQNISNFFNRKVKYLLLTFLFPTFCFSSITTQIFIEQKKLYENPYWSKLLHYTNGESEIDSDNFFISKDGKTDLKKELFETINSLENGQNNVLCRFPLRVKWLKENIPSLEKDIVNYSCAELDEFLSSVDAKHVTMVFPTAHINSPASMYGHTFLRVSSNEETPLISNAVNFAAKTDDTNGLIFAYKGLFGEYEGRYSILPYYEKIKEYNNLEQRDIWEYDLDLTQDEIDRLVLHAFELKDSYSDYFFFKENCSYNILWLLEVARYDLDLVSHFTFKTVPLDSIKILKPYNLIKDSRFRYSNMRKMKNILEEKIENKEHLKTYVNENEPLTETLSTDDKISYLDFKILYLQYQRANNEYEKDEYLKKYLRLLKERSSYNKASVYDIKTPFNPLNSHDSAKVSLFYDSTDSFELGLKPVYNDIYDISEGYLEGAYIDFFDLNIKKTKDENVKLDKFTLLKIKSLAQQDIIFKPLSWGIDLGYEHFKDQKDYLKIKPETGLTFGNEKNFIYTMIGSNVYYKNSDQLYSIGSSVGFITNQFDDIKLGFRYSYDKYNKGLENNEFEISTTYKIEQNIALNVKYINDNLYKEDKERIKAGIFYYF</sequence>
<dbReference type="Pfam" id="PF25225">
    <property type="entry name" value="DUF7843"/>
    <property type="match status" value="1"/>
</dbReference>
<dbReference type="InterPro" id="IPR025178">
    <property type="entry name" value="Lnb_N"/>
</dbReference>
<dbReference type="InterPro" id="IPR057162">
    <property type="entry name" value="DUF7840"/>
</dbReference>
<gene>
    <name evidence="5" type="ORF">ASUIS_0470</name>
</gene>
<feature type="signal peptide" evidence="1">
    <location>
        <begin position="1"/>
        <end position="27"/>
    </location>
</feature>